<protein>
    <recommendedName>
        <fullName evidence="4 12">Enolase</fullName>
        <ecNumber evidence="3 12">4.2.1.11</ecNumber>
    </recommendedName>
    <alternativeName>
        <fullName evidence="12">2-phospho-D-glycerate hydro-lyase</fullName>
    </alternativeName>
    <alternativeName>
        <fullName evidence="12">2-phosphoglycerate dehydratase</fullName>
    </alternativeName>
</protein>
<proteinExistence type="inferred from homology"/>
<evidence type="ECO:0000256" key="14">
    <source>
        <dbReference type="PIRSR" id="PIRSR001400-2"/>
    </source>
</evidence>
<keyword evidence="10 12" id="KW-0456">Lyase</keyword>
<evidence type="ECO:0000256" key="6">
    <source>
        <dbReference type="ARBA" id="ARBA00022525"/>
    </source>
</evidence>
<evidence type="ECO:0000256" key="10">
    <source>
        <dbReference type="ARBA" id="ARBA00023239"/>
    </source>
</evidence>
<dbReference type="HAMAP" id="MF_00318">
    <property type="entry name" value="Enolase"/>
    <property type="match status" value="1"/>
</dbReference>
<dbReference type="GO" id="GO:0005576">
    <property type="term" value="C:extracellular region"/>
    <property type="evidence" value="ECO:0007669"/>
    <property type="project" value="UniProtKB-SubCell"/>
</dbReference>
<comment type="cofactor">
    <cofactor evidence="12">
        <name>Mg(2+)</name>
        <dbReference type="ChEBI" id="CHEBI:18420"/>
    </cofactor>
    <text evidence="12">Binds a second Mg(2+) ion via substrate during catalysis.</text>
</comment>
<comment type="subcellular location">
    <subcellularLocation>
        <location evidence="12">Cytoplasm</location>
    </subcellularLocation>
    <subcellularLocation>
        <location evidence="12">Secreted</location>
    </subcellularLocation>
    <subcellularLocation>
        <location evidence="12">Cell surface</location>
    </subcellularLocation>
    <text evidence="12">Fractions of enolase are present in both the cytoplasm and on the cell surface.</text>
</comment>
<evidence type="ECO:0000256" key="7">
    <source>
        <dbReference type="ARBA" id="ARBA00022723"/>
    </source>
</evidence>
<feature type="binding site" evidence="12">
    <location>
        <position position="370"/>
    </location>
    <ligand>
        <name>(2R)-2-phosphoglycerate</name>
        <dbReference type="ChEBI" id="CHEBI:58289"/>
    </ligand>
</feature>
<dbReference type="PANTHER" id="PTHR11902">
    <property type="entry name" value="ENOLASE"/>
    <property type="match status" value="1"/>
</dbReference>
<dbReference type="GO" id="GO:0000287">
    <property type="term" value="F:magnesium ion binding"/>
    <property type="evidence" value="ECO:0007669"/>
    <property type="project" value="UniProtKB-UniRule"/>
</dbReference>
<sequence>MSYIADIHARQILDSRGNPTVEVDVVTDNGFLGRAAVPSGASTGKHEAVELRDGDKKTYLGKGVLQAVKNVNEVIADQLIGIEVVKQAHIDDLLIKIDGTENKAKLGANATLAVSMAVAKAAAEESNLPLYRYLGGVNATVLPMPLMNILNGGAHADNKIDFQEFMIVPIGAPSFSEGLRWGVEIFHTLKTVLKKKGYSTNVGDEGGFAPDIQSNEEAIETVLQAIEAAGYKPGEQIGIAMDAASTEMFDETKKTYKFYKSSGKTISSDEMVAYWADWVKKYPIVSIEDGMAEDDWEGWKNHTTSIGSKCQLVGDDLYVTNVKRLQEGINKGIANSILIKVNQIGTVTETINAVQLAQTNGYTSIMSHRSGETEDTTIADLAVALNCGQIKTGSASRTDRLAKYNQLIRIEEMLGENAIYPKGRIKFGK</sequence>
<feature type="binding site" evidence="14">
    <location>
        <position position="155"/>
    </location>
    <ligand>
        <name>substrate</name>
    </ligand>
</feature>
<dbReference type="SFLD" id="SFLDG00178">
    <property type="entry name" value="enolase"/>
    <property type="match status" value="1"/>
</dbReference>
<feature type="binding site" evidence="14">
    <location>
        <position position="391"/>
    </location>
    <ligand>
        <name>substrate</name>
    </ligand>
</feature>
<evidence type="ECO:0000256" key="12">
    <source>
        <dbReference type="HAMAP-Rule" id="MF_00318"/>
    </source>
</evidence>
<feature type="binding site" evidence="14">
    <location>
        <position position="315"/>
    </location>
    <ligand>
        <name>substrate</name>
    </ligand>
</feature>
<dbReference type="InterPro" id="IPR020809">
    <property type="entry name" value="Enolase_CS"/>
</dbReference>
<dbReference type="InterPro" id="IPR000941">
    <property type="entry name" value="Enolase"/>
</dbReference>
<feature type="domain" description="Enolase C-terminal TIM barrel" evidence="16">
    <location>
        <begin position="139"/>
        <end position="428"/>
    </location>
</feature>
<name>A0A4V4H1S9_9BACT</name>
<feature type="binding site" evidence="12 15">
    <location>
        <position position="288"/>
    </location>
    <ligand>
        <name>Mg(2+)</name>
        <dbReference type="ChEBI" id="CHEBI:18420"/>
    </ligand>
</feature>
<evidence type="ECO:0000256" key="11">
    <source>
        <dbReference type="ARBA" id="ARBA00045763"/>
    </source>
</evidence>
<feature type="binding site" evidence="12 15">
    <location>
        <position position="242"/>
    </location>
    <ligand>
        <name>Mg(2+)</name>
        <dbReference type="ChEBI" id="CHEBI:18420"/>
    </ligand>
</feature>
<dbReference type="GO" id="GO:0006096">
    <property type="term" value="P:glycolytic process"/>
    <property type="evidence" value="ECO:0007669"/>
    <property type="project" value="UniProtKB-UniRule"/>
</dbReference>
<evidence type="ECO:0000256" key="8">
    <source>
        <dbReference type="ARBA" id="ARBA00022842"/>
    </source>
</evidence>
<dbReference type="SMART" id="SM01192">
    <property type="entry name" value="Enolase_C"/>
    <property type="match status" value="1"/>
</dbReference>
<keyword evidence="7 12" id="KW-0479">Metal-binding</keyword>
<dbReference type="RefSeq" id="WP_136576115.1">
    <property type="nucleotide sequence ID" value="NZ_STFF01000001.1"/>
</dbReference>
<evidence type="ECO:0000259" key="16">
    <source>
        <dbReference type="SMART" id="SM01192"/>
    </source>
</evidence>
<dbReference type="InterPro" id="IPR020811">
    <property type="entry name" value="Enolase_N"/>
</dbReference>
<dbReference type="UniPathway" id="UPA00109">
    <property type="reaction ID" value="UER00187"/>
</dbReference>
<dbReference type="SMART" id="SM01193">
    <property type="entry name" value="Enolase_N"/>
    <property type="match status" value="1"/>
</dbReference>
<feature type="binding site" evidence="14">
    <location>
        <position position="164"/>
    </location>
    <ligand>
        <name>substrate</name>
    </ligand>
</feature>
<dbReference type="GO" id="GO:0000015">
    <property type="term" value="C:phosphopyruvate hydratase complex"/>
    <property type="evidence" value="ECO:0007669"/>
    <property type="project" value="InterPro"/>
</dbReference>
<comment type="function">
    <text evidence="11 12">Catalyzes the reversible conversion of 2-phosphoglycerate (2-PG) into phosphoenolpyruvate (PEP). It is essential for the degradation of carbohydrates via glycolysis.</text>
</comment>
<dbReference type="Proteomes" id="UP000306918">
    <property type="component" value="Unassembled WGS sequence"/>
</dbReference>
<feature type="binding site" evidence="14">
    <location>
        <position position="288"/>
    </location>
    <ligand>
        <name>substrate</name>
    </ligand>
</feature>
<feature type="domain" description="Enolase N-terminal" evidence="17">
    <location>
        <begin position="4"/>
        <end position="134"/>
    </location>
</feature>
<keyword evidence="6 12" id="KW-0964">Secreted</keyword>
<dbReference type="PIRSF" id="PIRSF001400">
    <property type="entry name" value="Enolase"/>
    <property type="match status" value="1"/>
</dbReference>
<dbReference type="InterPro" id="IPR036849">
    <property type="entry name" value="Enolase-like_C_sf"/>
</dbReference>
<dbReference type="OrthoDB" id="9804716at2"/>
<evidence type="ECO:0000256" key="3">
    <source>
        <dbReference type="ARBA" id="ARBA00012058"/>
    </source>
</evidence>
<dbReference type="PANTHER" id="PTHR11902:SF1">
    <property type="entry name" value="ENOLASE"/>
    <property type="match status" value="1"/>
</dbReference>
<dbReference type="SUPFAM" id="SSF54826">
    <property type="entry name" value="Enolase N-terminal domain-like"/>
    <property type="match status" value="1"/>
</dbReference>
<dbReference type="PROSITE" id="PS00164">
    <property type="entry name" value="ENOLASE"/>
    <property type="match status" value="1"/>
</dbReference>
<evidence type="ECO:0000256" key="2">
    <source>
        <dbReference type="ARBA" id="ARBA00009604"/>
    </source>
</evidence>
<evidence type="ECO:0000256" key="4">
    <source>
        <dbReference type="ARBA" id="ARBA00017068"/>
    </source>
</evidence>
<keyword evidence="9 12" id="KW-0324">Glycolysis</keyword>
<dbReference type="Gene3D" id="3.30.390.10">
    <property type="entry name" value="Enolase-like, N-terminal domain"/>
    <property type="match status" value="1"/>
</dbReference>
<feature type="binding site" evidence="14">
    <location>
        <begin position="367"/>
        <end position="370"/>
    </location>
    <ligand>
        <name>substrate</name>
    </ligand>
</feature>
<keyword evidence="8 12" id="KW-0460">Magnesium</keyword>
<dbReference type="Pfam" id="PF03952">
    <property type="entry name" value="Enolase_N"/>
    <property type="match status" value="1"/>
</dbReference>
<comment type="caution">
    <text evidence="18">The sequence shown here is derived from an EMBL/GenBank/DDBJ whole genome shotgun (WGS) entry which is preliminary data.</text>
</comment>
<evidence type="ECO:0000256" key="9">
    <source>
        <dbReference type="ARBA" id="ARBA00023152"/>
    </source>
</evidence>
<evidence type="ECO:0000256" key="13">
    <source>
        <dbReference type="PIRSR" id="PIRSR001400-1"/>
    </source>
</evidence>
<dbReference type="Gene3D" id="3.20.20.120">
    <property type="entry name" value="Enolase-like C-terminal domain"/>
    <property type="match status" value="1"/>
</dbReference>
<evidence type="ECO:0000313" key="18">
    <source>
        <dbReference type="EMBL" id="THU41626.1"/>
    </source>
</evidence>
<dbReference type="CDD" id="cd03313">
    <property type="entry name" value="enolase"/>
    <property type="match status" value="1"/>
</dbReference>
<evidence type="ECO:0000256" key="15">
    <source>
        <dbReference type="PIRSR" id="PIRSR001400-3"/>
    </source>
</evidence>
<organism evidence="18 19">
    <name type="scientific">Niastella caeni</name>
    <dbReference type="NCBI Taxonomy" id="2569763"/>
    <lineage>
        <taxon>Bacteria</taxon>
        <taxon>Pseudomonadati</taxon>
        <taxon>Bacteroidota</taxon>
        <taxon>Chitinophagia</taxon>
        <taxon>Chitinophagales</taxon>
        <taxon>Chitinophagaceae</taxon>
        <taxon>Niastella</taxon>
    </lineage>
</organism>
<dbReference type="AlphaFoldDB" id="A0A4V4H1S9"/>
<dbReference type="EMBL" id="STFF01000001">
    <property type="protein sequence ID" value="THU41626.1"/>
    <property type="molecule type" value="Genomic_DNA"/>
</dbReference>
<keyword evidence="5 12" id="KW-0963">Cytoplasm</keyword>
<dbReference type="FunFam" id="3.30.390.10:FF:000001">
    <property type="entry name" value="Enolase"/>
    <property type="match status" value="1"/>
</dbReference>
<dbReference type="Pfam" id="PF00113">
    <property type="entry name" value="Enolase_C"/>
    <property type="match status" value="1"/>
</dbReference>
<dbReference type="SUPFAM" id="SSF51604">
    <property type="entry name" value="Enolase C-terminal domain-like"/>
    <property type="match status" value="1"/>
</dbReference>
<feature type="active site" description="Proton acceptor" evidence="12 13">
    <location>
        <position position="340"/>
    </location>
</feature>
<keyword evidence="19" id="KW-1185">Reference proteome</keyword>
<comment type="catalytic activity">
    <reaction evidence="12">
        <text>(2R)-2-phosphoglycerate = phosphoenolpyruvate + H2O</text>
        <dbReference type="Rhea" id="RHEA:10164"/>
        <dbReference type="ChEBI" id="CHEBI:15377"/>
        <dbReference type="ChEBI" id="CHEBI:58289"/>
        <dbReference type="ChEBI" id="CHEBI:58702"/>
        <dbReference type="EC" id="4.2.1.11"/>
    </reaction>
</comment>
<feature type="binding site" evidence="12">
    <location>
        <position position="391"/>
    </location>
    <ligand>
        <name>(2R)-2-phosphoglycerate</name>
        <dbReference type="ChEBI" id="CHEBI:58289"/>
    </ligand>
</feature>
<feature type="binding site" evidence="12">
    <location>
        <position position="369"/>
    </location>
    <ligand>
        <name>(2R)-2-phosphoglycerate</name>
        <dbReference type="ChEBI" id="CHEBI:58289"/>
    </ligand>
</feature>
<dbReference type="SFLD" id="SFLDS00001">
    <property type="entry name" value="Enolase"/>
    <property type="match status" value="1"/>
</dbReference>
<dbReference type="InterPro" id="IPR029017">
    <property type="entry name" value="Enolase-like_N"/>
</dbReference>
<dbReference type="SFLD" id="SFLDF00002">
    <property type="entry name" value="enolase"/>
    <property type="match status" value="1"/>
</dbReference>
<dbReference type="GO" id="GO:0009986">
    <property type="term" value="C:cell surface"/>
    <property type="evidence" value="ECO:0007669"/>
    <property type="project" value="UniProtKB-SubCell"/>
</dbReference>
<dbReference type="EC" id="4.2.1.11" evidence="3 12"/>
<evidence type="ECO:0000256" key="5">
    <source>
        <dbReference type="ARBA" id="ARBA00022490"/>
    </source>
</evidence>
<dbReference type="GO" id="GO:0004634">
    <property type="term" value="F:phosphopyruvate hydratase activity"/>
    <property type="evidence" value="ECO:0007669"/>
    <property type="project" value="UniProtKB-UniRule"/>
</dbReference>
<feature type="binding site" evidence="12">
    <location>
        <position position="340"/>
    </location>
    <ligand>
        <name>(2R)-2-phosphoglycerate</name>
        <dbReference type="ChEBI" id="CHEBI:58289"/>
    </ligand>
</feature>
<keyword evidence="18" id="KW-0670">Pyruvate</keyword>
<reference evidence="18 19" key="1">
    <citation type="submission" date="2019-04" db="EMBL/GenBank/DDBJ databases">
        <title>Niastella caeni sp. nov., isolated from activated sludge.</title>
        <authorList>
            <person name="Sheng M."/>
        </authorList>
    </citation>
    <scope>NUCLEOTIDE SEQUENCE [LARGE SCALE GENOMIC DNA]</scope>
    <source>
        <strain evidence="18 19">HX-2-15</strain>
    </source>
</reference>
<comment type="cofactor">
    <cofactor evidence="15">
        <name>Mg(2+)</name>
        <dbReference type="ChEBI" id="CHEBI:18420"/>
    </cofactor>
    <text evidence="15">Mg(2+) is required for catalysis and for stabilizing the dimer.</text>
</comment>
<dbReference type="NCBIfam" id="TIGR01060">
    <property type="entry name" value="eno"/>
    <property type="match status" value="1"/>
</dbReference>
<dbReference type="PRINTS" id="PR00148">
    <property type="entry name" value="ENOLASE"/>
</dbReference>
<accession>A0A4V4H1S9</accession>
<comment type="similarity">
    <text evidence="2 12">Belongs to the enolase family.</text>
</comment>
<comment type="pathway">
    <text evidence="1 12">Carbohydrate degradation; glycolysis; pyruvate from D-glyceraldehyde 3-phosphate: step 4/5.</text>
</comment>
<evidence type="ECO:0000313" key="19">
    <source>
        <dbReference type="Proteomes" id="UP000306918"/>
    </source>
</evidence>
<gene>
    <name evidence="12" type="primary">eno</name>
    <name evidence="18" type="ORF">FAM09_05885</name>
</gene>
<evidence type="ECO:0000256" key="1">
    <source>
        <dbReference type="ARBA" id="ARBA00005031"/>
    </source>
</evidence>
<feature type="binding site" evidence="12">
    <location>
        <position position="163"/>
    </location>
    <ligand>
        <name>(2R)-2-phosphoglycerate</name>
        <dbReference type="ChEBI" id="CHEBI:58289"/>
    </ligand>
</feature>
<feature type="binding site" evidence="12 15">
    <location>
        <position position="315"/>
    </location>
    <ligand>
        <name>Mg(2+)</name>
        <dbReference type="ChEBI" id="CHEBI:18420"/>
    </ligand>
</feature>
<dbReference type="FunFam" id="3.20.20.120:FF:000001">
    <property type="entry name" value="Enolase"/>
    <property type="match status" value="1"/>
</dbReference>
<dbReference type="InterPro" id="IPR020810">
    <property type="entry name" value="Enolase_C"/>
</dbReference>
<feature type="active site" description="Proton donor" evidence="12 13">
    <location>
        <position position="205"/>
    </location>
</feature>
<evidence type="ECO:0000259" key="17">
    <source>
        <dbReference type="SMART" id="SM01193"/>
    </source>
</evidence>